<accession>A0A6M3JD59</accession>
<sequence length="60" mass="6696">MNNGCPKCAKISGPPKYPGDHGICLDCQLEQADADVLQAMNRRAELERKKAKLERKKAKK</sequence>
<dbReference type="EMBL" id="MT142502">
    <property type="protein sequence ID" value="QJA83061.1"/>
    <property type="molecule type" value="Genomic_DNA"/>
</dbReference>
<name>A0A6M3JD59_9ZZZZ</name>
<keyword evidence="1" id="KW-0175">Coiled coil</keyword>
<evidence type="ECO:0000256" key="1">
    <source>
        <dbReference type="SAM" id="Coils"/>
    </source>
</evidence>
<dbReference type="EMBL" id="MT141561">
    <property type="protein sequence ID" value="QJA66827.1"/>
    <property type="molecule type" value="Genomic_DNA"/>
</dbReference>
<proteinExistence type="predicted"/>
<evidence type="ECO:0000313" key="3">
    <source>
        <dbReference type="EMBL" id="QJA83061.1"/>
    </source>
</evidence>
<reference evidence="2" key="1">
    <citation type="submission" date="2020-03" db="EMBL/GenBank/DDBJ databases">
        <title>The deep terrestrial virosphere.</title>
        <authorList>
            <person name="Holmfeldt K."/>
            <person name="Nilsson E."/>
            <person name="Simone D."/>
            <person name="Lopez-Fernandez M."/>
            <person name="Wu X."/>
            <person name="de Brujin I."/>
            <person name="Lundin D."/>
            <person name="Andersson A."/>
            <person name="Bertilsson S."/>
            <person name="Dopson M."/>
        </authorList>
    </citation>
    <scope>NUCLEOTIDE SEQUENCE</scope>
    <source>
        <strain evidence="3">MM415A00321</strain>
        <strain evidence="2">MM415B00326</strain>
    </source>
</reference>
<protein>
    <submittedName>
        <fullName evidence="2">Uncharacterized protein</fullName>
    </submittedName>
</protein>
<organism evidence="2">
    <name type="scientific">viral metagenome</name>
    <dbReference type="NCBI Taxonomy" id="1070528"/>
    <lineage>
        <taxon>unclassified sequences</taxon>
        <taxon>metagenomes</taxon>
        <taxon>organismal metagenomes</taxon>
    </lineage>
</organism>
<evidence type="ECO:0000313" key="2">
    <source>
        <dbReference type="EMBL" id="QJA66827.1"/>
    </source>
</evidence>
<feature type="coiled-coil region" evidence="1">
    <location>
        <begin position="29"/>
        <end position="59"/>
    </location>
</feature>
<dbReference type="AlphaFoldDB" id="A0A6M3JD59"/>
<gene>
    <name evidence="3" type="ORF">MM415A00321_0041</name>
    <name evidence="2" type="ORF">MM415B00326_0027</name>
</gene>